<keyword evidence="2" id="KW-1185">Reference proteome</keyword>
<evidence type="ECO:0000313" key="1">
    <source>
        <dbReference type="EMBL" id="EHP71164.1"/>
    </source>
</evidence>
<reference evidence="1 2" key="1">
    <citation type="submission" date="2012-01" db="EMBL/GenBank/DDBJ databases">
        <title>Improved High-Quality Draft sequence of Metallosphaera yellowstonensis MK1.</title>
        <authorList>
            <consortium name="US DOE Joint Genome Institute"/>
            <person name="Lucas S."/>
            <person name="Han J."/>
            <person name="Cheng J.-F."/>
            <person name="Goodwin L."/>
            <person name="Pitluck S."/>
            <person name="Peters L."/>
            <person name="Teshima H."/>
            <person name="Detter J.C."/>
            <person name="Han C."/>
            <person name="Tapia R."/>
            <person name="Land M."/>
            <person name="Hauser L."/>
            <person name="Kyrpides N."/>
            <person name="Kozubal M."/>
            <person name="Macur R.E."/>
            <person name="Jay Z."/>
            <person name="Inskeep W."/>
            <person name="Woyke T."/>
        </authorList>
    </citation>
    <scope>NUCLEOTIDE SEQUENCE [LARGE SCALE GENOMIC DNA]</scope>
    <source>
        <strain evidence="1 2">MK1</strain>
    </source>
</reference>
<dbReference type="AlphaFoldDB" id="H2C0U7"/>
<gene>
    <name evidence="1" type="ORF">MetMK1DRAFT_00001680</name>
</gene>
<dbReference type="Proteomes" id="UP000003980">
    <property type="component" value="Unassembled WGS sequence"/>
</dbReference>
<evidence type="ECO:0000313" key="2">
    <source>
        <dbReference type="Proteomes" id="UP000003980"/>
    </source>
</evidence>
<dbReference type="eggNOG" id="arCOG03902">
    <property type="taxonomic scope" value="Archaea"/>
</dbReference>
<dbReference type="STRING" id="671065.MetMK1DRAFT_00001680"/>
<sequence>MRLTLLVEIADLNESPSQFLLQSVREVSQHIQIDYMLADAGFLSLNMLNEMPVKTIIRGKSSLKAFKELSTLPLVEKIFKVEDRIYVAYRMVEIDGLYYYDVVYVKEKPRHFTFVSSW</sequence>
<dbReference type="EMBL" id="JH597760">
    <property type="protein sequence ID" value="EHP71164.1"/>
    <property type="molecule type" value="Genomic_DNA"/>
</dbReference>
<protein>
    <submittedName>
        <fullName evidence="1">Uncharacterized protein</fullName>
    </submittedName>
</protein>
<dbReference type="HOGENOM" id="CLU_140802_0_0_2"/>
<accession>H2C0U7</accession>
<name>H2C0U7_9CREN</name>
<proteinExistence type="predicted"/>
<organism evidence="1 2">
    <name type="scientific">Metallosphaera yellowstonensis MK1</name>
    <dbReference type="NCBI Taxonomy" id="671065"/>
    <lineage>
        <taxon>Archaea</taxon>
        <taxon>Thermoproteota</taxon>
        <taxon>Thermoprotei</taxon>
        <taxon>Sulfolobales</taxon>
        <taxon>Sulfolobaceae</taxon>
        <taxon>Metallosphaera</taxon>
    </lineage>
</organism>